<dbReference type="PANTHER" id="PTHR33295">
    <property type="entry name" value="ATPASE"/>
    <property type="match status" value="1"/>
</dbReference>
<evidence type="ECO:0000313" key="1">
    <source>
        <dbReference type="EMBL" id="SFV52958.1"/>
    </source>
</evidence>
<proteinExistence type="predicted"/>
<dbReference type="InterPro" id="IPR027417">
    <property type="entry name" value="P-loop_NTPase"/>
</dbReference>
<sequence length="351" mass="41277">MLQEYYKLDMHLERFHPRKLFIDEKSYQICGITQSGKTKLLKSYLSSLKKRSYLYIDCKDERIDVETLNATLREFCLQNSIDTLALDNYTPDIMIPNVSQLLLISDTPYNIEHLQTLWLYPLDYEEFLAHEHKYDSSALNHYLQLGGLACMHKLTPDERTLYVQQKLKLALDEIEFELLKFIARFNATPLSAFSIYERLKQKRKISKDKTYQAYRALLAKRYLFEVGKFGHPKAVKKLYLADIYLKTALTTDKHFGRLFENLIFLELQKQDQECSYLENVDFYLPHNNEIILSKPFADERSVFKKVESLEAYLFAYNIKKITAVTMSKEATISHPFSTVEMVPFDIWALGD</sequence>
<accession>A0A1W1BHI6</accession>
<dbReference type="EMBL" id="FPHB01000021">
    <property type="protein sequence ID" value="SFV52958.1"/>
    <property type="molecule type" value="Genomic_DNA"/>
</dbReference>
<organism evidence="1">
    <name type="scientific">hydrothermal vent metagenome</name>
    <dbReference type="NCBI Taxonomy" id="652676"/>
    <lineage>
        <taxon>unclassified sequences</taxon>
        <taxon>metagenomes</taxon>
        <taxon>ecological metagenomes</taxon>
    </lineage>
</organism>
<gene>
    <name evidence="1" type="ORF">MNB_SM-7-38</name>
</gene>
<reference evidence="1" key="1">
    <citation type="submission" date="2016-10" db="EMBL/GenBank/DDBJ databases">
        <authorList>
            <person name="de Groot N.N."/>
        </authorList>
    </citation>
    <scope>NUCLEOTIDE SEQUENCE</scope>
</reference>
<name>A0A1W1BHI6_9ZZZZ</name>
<protein>
    <submittedName>
        <fullName evidence="1">Putative helix-turn-helix containsing protein</fullName>
    </submittedName>
</protein>
<dbReference type="AlphaFoldDB" id="A0A1W1BHI6"/>
<dbReference type="SUPFAM" id="SSF52540">
    <property type="entry name" value="P-loop containing nucleoside triphosphate hydrolases"/>
    <property type="match status" value="1"/>
</dbReference>
<dbReference type="PANTHER" id="PTHR33295:SF18">
    <property type="entry name" value="AAA+ ATPASE DOMAIN-CONTAINING PROTEIN"/>
    <property type="match status" value="1"/>
</dbReference>